<dbReference type="InterPro" id="IPR015797">
    <property type="entry name" value="NUDIX_hydrolase-like_dom_sf"/>
</dbReference>
<keyword evidence="10" id="KW-0460">Magnesium</keyword>
<keyword evidence="9" id="KW-0753">Steroid metabolism</keyword>
<dbReference type="GO" id="GO:0005739">
    <property type="term" value="C:mitochondrion"/>
    <property type="evidence" value="ECO:0007669"/>
    <property type="project" value="TreeGrafter"/>
</dbReference>
<evidence type="ECO:0000256" key="3">
    <source>
        <dbReference type="ARBA" id="ARBA00003951"/>
    </source>
</evidence>
<dbReference type="InterPro" id="IPR011876">
    <property type="entry name" value="IsopentenylPP_isomerase_typ1"/>
</dbReference>
<dbReference type="GO" id="GO:0006695">
    <property type="term" value="P:cholesterol biosynthetic process"/>
    <property type="evidence" value="ECO:0007669"/>
    <property type="project" value="UniProtKB-KW"/>
</dbReference>
<keyword evidence="8" id="KW-0479">Metal-binding</keyword>
<keyword evidence="9" id="KW-0153">Cholesterol metabolism</keyword>
<dbReference type="PANTHER" id="PTHR15889">
    <property type="entry name" value="MITOCHONDRIAL RIBOSOMAL PROTEIN L37"/>
    <property type="match status" value="1"/>
</dbReference>
<dbReference type="GO" id="GO:0004452">
    <property type="term" value="F:isopentenyl-diphosphate delta-isomerase activity"/>
    <property type="evidence" value="ECO:0007669"/>
    <property type="project" value="UniProtKB-EC"/>
</dbReference>
<evidence type="ECO:0000256" key="10">
    <source>
        <dbReference type="ARBA" id="ARBA00022842"/>
    </source>
</evidence>
<keyword evidence="11" id="KW-0752">Steroid biosynthesis</keyword>
<comment type="similarity">
    <text evidence="5">Belongs to the IPP isomerase type 1 family.</text>
</comment>
<accession>A0A8J6HK40</accession>
<dbReference type="EMBL" id="JABDTM020022563">
    <property type="protein sequence ID" value="KAH0815807.1"/>
    <property type="molecule type" value="Genomic_DNA"/>
</dbReference>
<comment type="pathway">
    <text evidence="4">Isoprenoid biosynthesis; dimethylallyl diphosphate biosynthesis; dimethylallyl diphosphate from isopentenyl diphosphate: step 1/1.</text>
</comment>
<gene>
    <name evidence="16" type="ORF">GEV33_006984</name>
</gene>
<dbReference type="NCBIfam" id="TIGR02150">
    <property type="entry name" value="IPP_isom_1"/>
    <property type="match status" value="1"/>
</dbReference>
<evidence type="ECO:0000256" key="14">
    <source>
        <dbReference type="ARBA" id="ARBA00023235"/>
    </source>
</evidence>
<evidence type="ECO:0000256" key="9">
    <source>
        <dbReference type="ARBA" id="ARBA00022778"/>
    </source>
</evidence>
<reference evidence="16" key="1">
    <citation type="journal article" date="2020" name="J Insects Food Feed">
        <title>The yellow mealworm (Tenebrio molitor) genome: a resource for the emerging insects as food and feed industry.</title>
        <authorList>
            <person name="Eriksson T."/>
            <person name="Andere A."/>
            <person name="Kelstrup H."/>
            <person name="Emery V."/>
            <person name="Picard C."/>
        </authorList>
    </citation>
    <scope>NUCLEOTIDE SEQUENCE</scope>
    <source>
        <strain evidence="16">Stoneville</strain>
        <tissue evidence="16">Whole head</tissue>
    </source>
</reference>
<dbReference type="PROSITE" id="PS51462">
    <property type="entry name" value="NUDIX"/>
    <property type="match status" value="1"/>
</dbReference>
<name>A0A8J6HK40_TENMO</name>
<proteinExistence type="inferred from homology"/>
<organism evidence="16 17">
    <name type="scientific">Tenebrio molitor</name>
    <name type="common">Yellow mealworm beetle</name>
    <dbReference type="NCBI Taxonomy" id="7067"/>
    <lineage>
        <taxon>Eukaryota</taxon>
        <taxon>Metazoa</taxon>
        <taxon>Ecdysozoa</taxon>
        <taxon>Arthropoda</taxon>
        <taxon>Hexapoda</taxon>
        <taxon>Insecta</taxon>
        <taxon>Pterygota</taxon>
        <taxon>Neoptera</taxon>
        <taxon>Endopterygota</taxon>
        <taxon>Coleoptera</taxon>
        <taxon>Polyphaga</taxon>
        <taxon>Cucujiformia</taxon>
        <taxon>Tenebrionidae</taxon>
        <taxon>Tenebrio</taxon>
    </lineage>
</organism>
<dbReference type="SUPFAM" id="SSF55811">
    <property type="entry name" value="Nudix"/>
    <property type="match status" value="1"/>
</dbReference>
<keyword evidence="14" id="KW-0413">Isomerase</keyword>
<dbReference type="PANTHER" id="PTHR15889:SF2">
    <property type="entry name" value="LARGE RIBOSOMAL SUBUNIT PROTEIN ML37"/>
    <property type="match status" value="1"/>
</dbReference>
<dbReference type="Gene3D" id="3.90.79.10">
    <property type="entry name" value="Nucleoside Triphosphate Pyrophosphohydrolase"/>
    <property type="match status" value="1"/>
</dbReference>
<keyword evidence="17" id="KW-1185">Reference proteome</keyword>
<sequence length="643" mass="73915">MLTLPFRNLVQKTAKRALQSNVLFRQKSSKGQPSESTKVQEAALNENLFLVDEQDKVVGRATKRECHEVKKCGEILLHRAFSVFLFNGHGDLLLQKRAAEKITYPSLYTNSCCSHPIADVAGEDEETDAMGVKRAAQRRLGFELGIPKDKLPLEKFDYITRVHYKDEGNGQWGEHEIDYVLFFQGDVPVNPNPNEISEISYVPREEVDQHIPTLGTLTPWFYLILKHRLKLWWDNLDKKMRLSRQLCKQHIGWHFKTLWATKSARKIEDTGVKKLLTEKGIPVVRPEDILNDNRKPEKIEVVGLKPKPVEFDNTHPNWHDRVLLTYKDHNVLLEGLTQAKILTNAVELKQGLPDKIVLKDSKEFDKRVKDIILTSHVFDAQQVTLPKVKDPNRPAWNFPRSYGISQERVIKLLLLNLLQLVENTSELEVVKQRFVADDSHFCYNFEKSERPIQFELKGDTLLTSMKPLSPVNNQPTDSLDLPDISPIAPTVSLTEENIYEIRGIYPLNLKFSKSHPHTIFVPHVESEVKNLYEEPVTEPQIFGRSLLKTFTVAASYAKEKYGNAKILPQPVTVQCVHTNGRLFHFGVLQLNTLDLEDGRVKNVWYQTERISLFDSCGYKFGRPVLEGYNSKVIQYLNAFYNNV</sequence>
<keyword evidence="9" id="KW-1207">Sterol metabolism</keyword>
<dbReference type="UniPathway" id="UPA00059">
    <property type="reaction ID" value="UER00104"/>
</dbReference>
<evidence type="ECO:0000313" key="17">
    <source>
        <dbReference type="Proteomes" id="UP000719412"/>
    </source>
</evidence>
<keyword evidence="9" id="KW-0756">Sterol biosynthesis</keyword>
<evidence type="ECO:0000256" key="4">
    <source>
        <dbReference type="ARBA" id="ARBA00004826"/>
    </source>
</evidence>
<reference evidence="16" key="2">
    <citation type="submission" date="2021-08" db="EMBL/GenBank/DDBJ databases">
        <authorList>
            <person name="Eriksson T."/>
        </authorList>
    </citation>
    <scope>NUCLEOTIDE SEQUENCE</scope>
    <source>
        <strain evidence="16">Stoneville</strain>
        <tissue evidence="16">Whole head</tissue>
    </source>
</reference>
<comment type="cofactor">
    <cofactor evidence="2">
        <name>Mg(2+)</name>
        <dbReference type="ChEBI" id="CHEBI:18420"/>
    </cofactor>
</comment>
<dbReference type="EC" id="5.3.3.2" evidence="6"/>
<evidence type="ECO:0000259" key="15">
    <source>
        <dbReference type="PROSITE" id="PS51462"/>
    </source>
</evidence>
<evidence type="ECO:0000313" key="16">
    <source>
        <dbReference type="EMBL" id="KAH0815807.1"/>
    </source>
</evidence>
<evidence type="ECO:0000256" key="7">
    <source>
        <dbReference type="ARBA" id="ARBA00022516"/>
    </source>
</evidence>
<dbReference type="AlphaFoldDB" id="A0A8J6HK40"/>
<dbReference type="Pfam" id="PF00293">
    <property type="entry name" value="NUDIX"/>
    <property type="match status" value="1"/>
</dbReference>
<comment type="caution">
    <text evidence="16">The sequence shown here is derived from an EMBL/GenBank/DDBJ whole genome shotgun (WGS) entry which is preliminary data.</text>
</comment>
<dbReference type="GO" id="GO:0046872">
    <property type="term" value="F:metal ion binding"/>
    <property type="evidence" value="ECO:0007669"/>
    <property type="project" value="UniProtKB-KW"/>
</dbReference>
<evidence type="ECO:0000256" key="5">
    <source>
        <dbReference type="ARBA" id="ARBA00007579"/>
    </source>
</evidence>
<evidence type="ECO:0000256" key="11">
    <source>
        <dbReference type="ARBA" id="ARBA00022955"/>
    </source>
</evidence>
<evidence type="ECO:0000256" key="6">
    <source>
        <dbReference type="ARBA" id="ARBA00012057"/>
    </source>
</evidence>
<comment type="function">
    <text evidence="3">Catalyzes the 1,3-allylic rearrangement of the homoallylic substrate isopentenyl (IPP) to its highly electrophilic allylic isomer, dimethylallyl diphosphate (DMAPP).</text>
</comment>
<keyword evidence="9" id="KW-0152">Cholesterol biosynthesis</keyword>
<keyword evidence="12" id="KW-0443">Lipid metabolism</keyword>
<comment type="catalytic activity">
    <reaction evidence="1">
        <text>isopentenyl diphosphate = dimethylallyl diphosphate</text>
        <dbReference type="Rhea" id="RHEA:23284"/>
        <dbReference type="ChEBI" id="CHEBI:57623"/>
        <dbReference type="ChEBI" id="CHEBI:128769"/>
        <dbReference type="EC" id="5.3.3.2"/>
    </reaction>
</comment>
<dbReference type="GO" id="GO:0050992">
    <property type="term" value="P:dimethylallyl diphosphate biosynthetic process"/>
    <property type="evidence" value="ECO:0007669"/>
    <property type="project" value="UniProtKB-UniPathway"/>
</dbReference>
<feature type="domain" description="Nudix hydrolase" evidence="15">
    <location>
        <begin position="76"/>
        <end position="223"/>
    </location>
</feature>
<keyword evidence="7" id="KW-0444">Lipid biosynthesis</keyword>
<dbReference type="InterPro" id="IPR052482">
    <property type="entry name" value="mtLSU_mL37"/>
</dbReference>
<evidence type="ECO:0000256" key="13">
    <source>
        <dbReference type="ARBA" id="ARBA00023229"/>
    </source>
</evidence>
<evidence type="ECO:0000256" key="2">
    <source>
        <dbReference type="ARBA" id="ARBA00001946"/>
    </source>
</evidence>
<dbReference type="GO" id="GO:0008299">
    <property type="term" value="P:isoprenoid biosynthetic process"/>
    <property type="evidence" value="ECO:0007669"/>
    <property type="project" value="UniProtKB-KW"/>
</dbReference>
<evidence type="ECO:0000256" key="1">
    <source>
        <dbReference type="ARBA" id="ARBA00000374"/>
    </source>
</evidence>
<evidence type="ECO:0000256" key="8">
    <source>
        <dbReference type="ARBA" id="ARBA00022723"/>
    </source>
</evidence>
<evidence type="ECO:0000256" key="12">
    <source>
        <dbReference type="ARBA" id="ARBA00023098"/>
    </source>
</evidence>
<protein>
    <recommendedName>
        <fullName evidence="6">isopentenyl-diphosphate Delta-isomerase</fullName>
        <ecNumber evidence="6">5.3.3.2</ecNumber>
    </recommendedName>
</protein>
<dbReference type="Proteomes" id="UP000719412">
    <property type="component" value="Unassembled WGS sequence"/>
</dbReference>
<keyword evidence="13" id="KW-0414">Isoprene biosynthesis</keyword>
<dbReference type="InterPro" id="IPR000086">
    <property type="entry name" value="NUDIX_hydrolase_dom"/>
</dbReference>
<dbReference type="CDD" id="cd02885">
    <property type="entry name" value="NUDIX_IPP_Isomerase"/>
    <property type="match status" value="1"/>
</dbReference>
<dbReference type="FunFam" id="3.90.79.10:FF:000012">
    <property type="entry name" value="Isopentenyl-diphosphate Delta-isomerase 1"/>
    <property type="match status" value="1"/>
</dbReference>